<dbReference type="GO" id="GO:0016628">
    <property type="term" value="F:oxidoreductase activity, acting on the CH-CH group of donors, NAD or NADP as acceptor"/>
    <property type="evidence" value="ECO:0007669"/>
    <property type="project" value="InterPro"/>
</dbReference>
<proteinExistence type="inferred from homology"/>
<dbReference type="EMBL" id="OX459123">
    <property type="protein sequence ID" value="CAI9111049.1"/>
    <property type="molecule type" value="Genomic_DNA"/>
</dbReference>
<dbReference type="PROSITE" id="PS01162">
    <property type="entry name" value="QOR_ZETA_CRYSTAL"/>
    <property type="match status" value="1"/>
</dbReference>
<accession>A0AAV1DTP0</accession>
<dbReference type="PANTHER" id="PTHR44573">
    <property type="entry name" value="NADPH-DEPENDENT ALKENAL/ONE OXIDOREDUCTASE, CHLOROPLASTIC"/>
    <property type="match status" value="1"/>
</dbReference>
<dbReference type="InterPro" id="IPR002364">
    <property type="entry name" value="Quin_OxRdtase/zeta-crystal_CS"/>
</dbReference>
<reference evidence="5" key="1">
    <citation type="submission" date="2023-03" db="EMBL/GenBank/DDBJ databases">
        <authorList>
            <person name="Julca I."/>
        </authorList>
    </citation>
    <scope>NUCLEOTIDE SEQUENCE</scope>
</reference>
<dbReference type="Gene3D" id="3.40.50.720">
    <property type="entry name" value="NAD(P)-binding Rossmann-like Domain"/>
    <property type="match status" value="1"/>
</dbReference>
<protein>
    <submittedName>
        <fullName evidence="5">OLC1v1011183C1</fullName>
    </submittedName>
</protein>
<dbReference type="SMART" id="SM00829">
    <property type="entry name" value="PKS_ER"/>
    <property type="match status" value="1"/>
</dbReference>
<dbReference type="InterPro" id="IPR044626">
    <property type="entry name" value="AOR-like"/>
</dbReference>
<evidence type="ECO:0000256" key="1">
    <source>
        <dbReference type="ARBA" id="ARBA00010371"/>
    </source>
</evidence>
<dbReference type="SUPFAM" id="SSF51735">
    <property type="entry name" value="NAD(P)-binding Rossmann-fold domains"/>
    <property type="match status" value="1"/>
</dbReference>
<keyword evidence="2" id="KW-0560">Oxidoreductase</keyword>
<dbReference type="InterPro" id="IPR013154">
    <property type="entry name" value="ADH-like_N"/>
</dbReference>
<dbReference type="InterPro" id="IPR020843">
    <property type="entry name" value="ER"/>
</dbReference>
<evidence type="ECO:0000256" key="2">
    <source>
        <dbReference type="ARBA" id="ARBA00023002"/>
    </source>
</evidence>
<dbReference type="InterPro" id="IPR011032">
    <property type="entry name" value="GroES-like_sf"/>
</dbReference>
<dbReference type="InterPro" id="IPR036291">
    <property type="entry name" value="NAD(P)-bd_dom_sf"/>
</dbReference>
<evidence type="ECO:0000313" key="5">
    <source>
        <dbReference type="EMBL" id="CAI9111049.1"/>
    </source>
</evidence>
<evidence type="ECO:0000256" key="3">
    <source>
        <dbReference type="ARBA" id="ARBA00023027"/>
    </source>
</evidence>
<dbReference type="PANTHER" id="PTHR44573:SF3">
    <property type="entry name" value="CYTOSOLIC ALKENAL_ONE OXIDOREDUCTASE"/>
    <property type="match status" value="1"/>
</dbReference>
<gene>
    <name evidence="5" type="ORF">OLC1_LOCUS18562</name>
</gene>
<dbReference type="Proteomes" id="UP001161247">
    <property type="component" value="Chromosome 6"/>
</dbReference>
<comment type="similarity">
    <text evidence="1">Belongs to the zinc-containing alcohol dehydrogenase family. Quinone oxidoreductase subfamily.</text>
</comment>
<dbReference type="Pfam" id="PF13602">
    <property type="entry name" value="ADH_zinc_N_2"/>
    <property type="match status" value="1"/>
</dbReference>
<keyword evidence="3" id="KW-0520">NAD</keyword>
<keyword evidence="6" id="KW-1185">Reference proteome</keyword>
<dbReference type="CDD" id="cd05289">
    <property type="entry name" value="MDR_like_2"/>
    <property type="match status" value="1"/>
</dbReference>
<dbReference type="SUPFAM" id="SSF50129">
    <property type="entry name" value="GroES-like"/>
    <property type="match status" value="1"/>
</dbReference>
<organism evidence="5 6">
    <name type="scientific">Oldenlandia corymbosa var. corymbosa</name>
    <dbReference type="NCBI Taxonomy" id="529605"/>
    <lineage>
        <taxon>Eukaryota</taxon>
        <taxon>Viridiplantae</taxon>
        <taxon>Streptophyta</taxon>
        <taxon>Embryophyta</taxon>
        <taxon>Tracheophyta</taxon>
        <taxon>Spermatophyta</taxon>
        <taxon>Magnoliopsida</taxon>
        <taxon>eudicotyledons</taxon>
        <taxon>Gunneridae</taxon>
        <taxon>Pentapetalae</taxon>
        <taxon>asterids</taxon>
        <taxon>lamiids</taxon>
        <taxon>Gentianales</taxon>
        <taxon>Rubiaceae</taxon>
        <taxon>Rubioideae</taxon>
        <taxon>Spermacoceae</taxon>
        <taxon>Hedyotis-Oldenlandia complex</taxon>
        <taxon>Oldenlandia</taxon>
    </lineage>
</organism>
<dbReference type="GO" id="GO:0008270">
    <property type="term" value="F:zinc ion binding"/>
    <property type="evidence" value="ECO:0007669"/>
    <property type="project" value="InterPro"/>
</dbReference>
<evidence type="ECO:0000259" key="4">
    <source>
        <dbReference type="SMART" id="SM00829"/>
    </source>
</evidence>
<name>A0AAV1DTP0_OLDCO</name>
<sequence length="317" mass="33653">MASIPSKMKAWSYNQYGKAEDVLKFESEVDVPDIKDDQVLIHVQAASLNPIDTIRMHGFFKDTDSPLPIVPGYDVAGVVVKVGSAVKEFKVGDEVYGDINENSLIKPSRFGSVAEYTAVDEKVLALKPKNLSFVEAASLPLAVETAYGGLETVDFSAGKSLLILGGAGGVGTLAIQLAKTVFGASKVVATCSSAKSELLKSLGADATIDYKTANVEEHPEKFDVVFDMTGESGKALKLIKEGGKVVSIIGTAVPPAIRFVISSSGAVLKKLNPYFEEGKVKPILDPKSPFPFSQALEAFTYLASRSATGKIVIHPIP</sequence>
<dbReference type="Pfam" id="PF08240">
    <property type="entry name" value="ADH_N"/>
    <property type="match status" value="1"/>
</dbReference>
<dbReference type="Gene3D" id="3.90.180.10">
    <property type="entry name" value="Medium-chain alcohol dehydrogenases, catalytic domain"/>
    <property type="match status" value="1"/>
</dbReference>
<evidence type="ECO:0000313" key="6">
    <source>
        <dbReference type="Proteomes" id="UP001161247"/>
    </source>
</evidence>
<dbReference type="AlphaFoldDB" id="A0AAV1DTP0"/>
<feature type="domain" description="Enoyl reductase (ER)" evidence="4">
    <location>
        <begin position="19"/>
        <end position="313"/>
    </location>
</feature>